<dbReference type="PANTHER" id="PTHR45977:SF4">
    <property type="entry name" value="RING-TYPE DOMAIN-CONTAINING PROTEIN"/>
    <property type="match status" value="1"/>
</dbReference>
<reference evidence="15 16" key="1">
    <citation type="journal article" date="2013" name="Curr. Biol.">
        <title>The Genome of the Foraminiferan Reticulomyxa filosa.</title>
        <authorList>
            <person name="Glockner G."/>
            <person name="Hulsmann N."/>
            <person name="Schleicher M."/>
            <person name="Noegel A.A."/>
            <person name="Eichinger L."/>
            <person name="Gallinger C."/>
            <person name="Pawlowski J."/>
            <person name="Sierra R."/>
            <person name="Euteneuer U."/>
            <person name="Pillet L."/>
            <person name="Moustafa A."/>
            <person name="Platzer M."/>
            <person name="Groth M."/>
            <person name="Szafranski K."/>
            <person name="Schliwa M."/>
        </authorList>
    </citation>
    <scope>NUCLEOTIDE SEQUENCE [LARGE SCALE GENOMIC DNA]</scope>
</reference>
<evidence type="ECO:0000256" key="7">
    <source>
        <dbReference type="ARBA" id="ARBA00022771"/>
    </source>
</evidence>
<dbReference type="GO" id="GO:0061630">
    <property type="term" value="F:ubiquitin protein ligase activity"/>
    <property type="evidence" value="ECO:0007669"/>
    <property type="project" value="UniProtKB-EC"/>
</dbReference>
<keyword evidence="5" id="KW-0812">Transmembrane</keyword>
<evidence type="ECO:0000256" key="3">
    <source>
        <dbReference type="ARBA" id="ARBA00012483"/>
    </source>
</evidence>
<feature type="region of interest" description="Disordered" evidence="13">
    <location>
        <begin position="197"/>
        <end position="257"/>
    </location>
</feature>
<evidence type="ECO:0000313" key="16">
    <source>
        <dbReference type="Proteomes" id="UP000023152"/>
    </source>
</evidence>
<keyword evidence="9" id="KW-0862">Zinc</keyword>
<dbReference type="AlphaFoldDB" id="X6MGJ4"/>
<evidence type="ECO:0000256" key="12">
    <source>
        <dbReference type="PROSITE-ProRule" id="PRU00175"/>
    </source>
</evidence>
<evidence type="ECO:0000256" key="11">
    <source>
        <dbReference type="ARBA" id="ARBA00023136"/>
    </source>
</evidence>
<dbReference type="EMBL" id="ASPP01021083">
    <property type="protein sequence ID" value="ETO12776.1"/>
    <property type="molecule type" value="Genomic_DNA"/>
</dbReference>
<evidence type="ECO:0000313" key="15">
    <source>
        <dbReference type="EMBL" id="ETO12776.1"/>
    </source>
</evidence>
<dbReference type="SUPFAM" id="SSF57850">
    <property type="entry name" value="RING/U-box"/>
    <property type="match status" value="1"/>
</dbReference>
<dbReference type="InterPro" id="IPR001841">
    <property type="entry name" value="Znf_RING"/>
</dbReference>
<evidence type="ECO:0000256" key="1">
    <source>
        <dbReference type="ARBA" id="ARBA00000900"/>
    </source>
</evidence>
<keyword evidence="10" id="KW-1133">Transmembrane helix</keyword>
<evidence type="ECO:0000256" key="2">
    <source>
        <dbReference type="ARBA" id="ARBA00004141"/>
    </source>
</evidence>
<dbReference type="PANTHER" id="PTHR45977">
    <property type="entry name" value="TARGET OF ERK KINASE MPK-1"/>
    <property type="match status" value="1"/>
</dbReference>
<keyword evidence="8" id="KW-0833">Ubl conjugation pathway</keyword>
<name>X6MGJ4_RETFI</name>
<protein>
    <recommendedName>
        <fullName evidence="3">RING-type E3 ubiquitin transferase</fullName>
        <ecNumber evidence="3">2.3.2.27</ecNumber>
    </recommendedName>
</protein>
<keyword evidence="7 12" id="KW-0863">Zinc-finger</keyword>
<dbReference type="OrthoDB" id="21204at2759"/>
<dbReference type="PROSITE" id="PS50089">
    <property type="entry name" value="ZF_RING_2"/>
    <property type="match status" value="1"/>
</dbReference>
<comment type="catalytic activity">
    <reaction evidence="1">
        <text>S-ubiquitinyl-[E2 ubiquitin-conjugating enzyme]-L-cysteine + [acceptor protein]-L-lysine = [E2 ubiquitin-conjugating enzyme]-L-cysteine + N(6)-ubiquitinyl-[acceptor protein]-L-lysine.</text>
        <dbReference type="EC" id="2.3.2.27"/>
    </reaction>
</comment>
<keyword evidence="4" id="KW-0808">Transferase</keyword>
<comment type="subcellular location">
    <subcellularLocation>
        <location evidence="2">Membrane</location>
        <topology evidence="2">Multi-pass membrane protein</topology>
    </subcellularLocation>
</comment>
<feature type="compositionally biased region" description="Basic and acidic residues" evidence="13">
    <location>
        <begin position="240"/>
        <end position="255"/>
    </location>
</feature>
<dbReference type="GO" id="GO:0008270">
    <property type="term" value="F:zinc ion binding"/>
    <property type="evidence" value="ECO:0007669"/>
    <property type="project" value="UniProtKB-KW"/>
</dbReference>
<dbReference type="InterPro" id="IPR013083">
    <property type="entry name" value="Znf_RING/FYVE/PHD"/>
</dbReference>
<dbReference type="Proteomes" id="UP000023152">
    <property type="component" value="Unassembled WGS sequence"/>
</dbReference>
<organism evidence="15 16">
    <name type="scientific">Reticulomyxa filosa</name>
    <dbReference type="NCBI Taxonomy" id="46433"/>
    <lineage>
        <taxon>Eukaryota</taxon>
        <taxon>Sar</taxon>
        <taxon>Rhizaria</taxon>
        <taxon>Retaria</taxon>
        <taxon>Foraminifera</taxon>
        <taxon>Monothalamids</taxon>
        <taxon>Reticulomyxidae</taxon>
        <taxon>Reticulomyxa</taxon>
    </lineage>
</organism>
<dbReference type="GO" id="GO:0016020">
    <property type="term" value="C:membrane"/>
    <property type="evidence" value="ECO:0007669"/>
    <property type="project" value="UniProtKB-SubCell"/>
</dbReference>
<dbReference type="SMART" id="SM00184">
    <property type="entry name" value="RING"/>
    <property type="match status" value="1"/>
</dbReference>
<keyword evidence="6" id="KW-0479">Metal-binding</keyword>
<proteinExistence type="predicted"/>
<keyword evidence="11" id="KW-0472">Membrane</keyword>
<feature type="domain" description="RING-type" evidence="14">
    <location>
        <begin position="273"/>
        <end position="312"/>
    </location>
</feature>
<dbReference type="GO" id="GO:0006511">
    <property type="term" value="P:ubiquitin-dependent protein catabolic process"/>
    <property type="evidence" value="ECO:0007669"/>
    <property type="project" value="TreeGrafter"/>
</dbReference>
<feature type="compositionally biased region" description="Low complexity" evidence="13">
    <location>
        <begin position="210"/>
        <end position="225"/>
    </location>
</feature>
<dbReference type="GO" id="GO:0016567">
    <property type="term" value="P:protein ubiquitination"/>
    <property type="evidence" value="ECO:0007669"/>
    <property type="project" value="TreeGrafter"/>
</dbReference>
<sequence>MGNIFTPPQANVDIEYVLKKDAWNTQSRRVRKTAESLETMKKDIGKLNVILGMLRVPNKMEERIMRCRLYTQVKLDNTLSKILWKFGDNTIVRVDVVRNSKRSAKEQLDEPLGTASLEQVEDLKANDKDKNESLAIQSFRLSVNEFYYLFLFFYDKLDLLTQFVVGQNGTTHKDSNEVAHLKSLLFQKSVTSLRNRANSDVVEDELQDNPGQPQSQEQQQQQQQEQKQDKEQGDEGVDMDIDHEHNPPTTEEQKVNEVVSGDDLKEESDNNMCSICFSEVENGIVLGCTHQFCEKCITDWRKESNNETCPYCLTKISPNEIWDYLDDSTNDDYFFQLLQFPVHYVKLFSKWPALQKSHH</sequence>
<evidence type="ECO:0000259" key="14">
    <source>
        <dbReference type="PROSITE" id="PS50089"/>
    </source>
</evidence>
<dbReference type="PROSITE" id="PS00518">
    <property type="entry name" value="ZF_RING_1"/>
    <property type="match status" value="1"/>
</dbReference>
<evidence type="ECO:0000256" key="9">
    <source>
        <dbReference type="ARBA" id="ARBA00022833"/>
    </source>
</evidence>
<comment type="caution">
    <text evidence="15">The sequence shown here is derived from an EMBL/GenBank/DDBJ whole genome shotgun (WGS) entry which is preliminary data.</text>
</comment>
<keyword evidence="16" id="KW-1185">Reference proteome</keyword>
<accession>X6MGJ4</accession>
<evidence type="ECO:0000256" key="5">
    <source>
        <dbReference type="ARBA" id="ARBA00022692"/>
    </source>
</evidence>
<evidence type="ECO:0000256" key="8">
    <source>
        <dbReference type="ARBA" id="ARBA00022786"/>
    </source>
</evidence>
<evidence type="ECO:0000256" key="13">
    <source>
        <dbReference type="SAM" id="MobiDB-lite"/>
    </source>
</evidence>
<evidence type="ECO:0000256" key="4">
    <source>
        <dbReference type="ARBA" id="ARBA00022679"/>
    </source>
</evidence>
<dbReference type="InterPro" id="IPR017907">
    <property type="entry name" value="Znf_RING_CS"/>
</dbReference>
<dbReference type="Gene3D" id="3.30.40.10">
    <property type="entry name" value="Zinc/RING finger domain, C3HC4 (zinc finger)"/>
    <property type="match status" value="1"/>
</dbReference>
<evidence type="ECO:0000256" key="10">
    <source>
        <dbReference type="ARBA" id="ARBA00022989"/>
    </source>
</evidence>
<evidence type="ECO:0000256" key="6">
    <source>
        <dbReference type="ARBA" id="ARBA00022723"/>
    </source>
</evidence>
<dbReference type="Pfam" id="PF13920">
    <property type="entry name" value="zf-C3HC4_3"/>
    <property type="match status" value="1"/>
</dbReference>
<gene>
    <name evidence="15" type="ORF">RFI_24598</name>
</gene>
<dbReference type="EC" id="2.3.2.27" evidence="3"/>